<dbReference type="PANTHER" id="PTHR45637">
    <property type="entry name" value="FLIPPASE KINASE 1-RELATED"/>
    <property type="match status" value="1"/>
</dbReference>
<accession>A0A126WVA3</accession>
<keyword evidence="5" id="KW-0600">Photoreceptor protein</keyword>
<evidence type="ECO:0000256" key="11">
    <source>
        <dbReference type="ARBA" id="ARBA00047899"/>
    </source>
</evidence>
<dbReference type="InterPro" id="IPR011009">
    <property type="entry name" value="Kinase-like_dom_sf"/>
</dbReference>
<dbReference type="Pfam" id="PF00069">
    <property type="entry name" value="Pkinase"/>
    <property type="match status" value="1"/>
</dbReference>
<reference evidence="17" key="1">
    <citation type="journal article" date="2016" name="Proc. Natl. Acad. Sci. U.S.A.">
        <title>Functional and topological diversity of LOV domain photoreceptors.</title>
        <authorList>
            <person name="Glantz S.T."/>
            <person name="Carpenter E.J."/>
            <person name="Melkonian M."/>
            <person name="Gardner K.H."/>
            <person name="Boyden E.S."/>
            <person name="Wong G.K."/>
            <person name="Chow B.Y."/>
        </authorList>
    </citation>
    <scope>NUCLEOTIDE SEQUENCE</scope>
    <source>
        <strain evidence="17">BTFM_2050970</strain>
    </source>
</reference>
<keyword evidence="4" id="KW-0723">Serine/threonine-protein kinase</keyword>
<evidence type="ECO:0000256" key="7">
    <source>
        <dbReference type="ARBA" id="ARBA00022679"/>
    </source>
</evidence>
<dbReference type="InterPro" id="IPR000719">
    <property type="entry name" value="Prot_kinase_dom"/>
</dbReference>
<evidence type="ECO:0000259" key="14">
    <source>
        <dbReference type="PROSITE" id="PS50011"/>
    </source>
</evidence>
<organism evidence="17">
    <name type="scientific">Monomastix opisthostigma</name>
    <dbReference type="NCBI Taxonomy" id="687946"/>
    <lineage>
        <taxon>Eukaryota</taxon>
        <taxon>Viridiplantae</taxon>
        <taxon>Chlorophyta</taxon>
        <taxon>Mamiellophyceae</taxon>
        <taxon>Monomastigales</taxon>
        <taxon>Monomastigaceae</taxon>
        <taxon>Monomastix</taxon>
    </lineage>
</organism>
<evidence type="ECO:0000256" key="1">
    <source>
        <dbReference type="ARBA" id="ARBA00001917"/>
    </source>
</evidence>
<dbReference type="SUPFAM" id="SSF56112">
    <property type="entry name" value="Protein kinase-like (PK-like)"/>
    <property type="match status" value="1"/>
</dbReference>
<comment type="catalytic activity">
    <reaction evidence="12">
        <text>L-seryl-[protein] + ATP = O-phospho-L-seryl-[protein] + ADP + H(+)</text>
        <dbReference type="Rhea" id="RHEA:17989"/>
        <dbReference type="Rhea" id="RHEA-COMP:9863"/>
        <dbReference type="Rhea" id="RHEA-COMP:11604"/>
        <dbReference type="ChEBI" id="CHEBI:15378"/>
        <dbReference type="ChEBI" id="CHEBI:29999"/>
        <dbReference type="ChEBI" id="CHEBI:30616"/>
        <dbReference type="ChEBI" id="CHEBI:83421"/>
        <dbReference type="ChEBI" id="CHEBI:456216"/>
        <dbReference type="EC" id="2.7.11.1"/>
    </reaction>
</comment>
<proteinExistence type="evidence at transcript level"/>
<keyword evidence="8" id="KW-0547">Nucleotide-binding</keyword>
<evidence type="ECO:0000256" key="6">
    <source>
        <dbReference type="ARBA" id="ARBA00022606"/>
    </source>
</evidence>
<feature type="domain" description="Protein kinase" evidence="14">
    <location>
        <begin position="392"/>
        <end position="673"/>
    </location>
</feature>
<dbReference type="EMBL" id="KU698389">
    <property type="protein sequence ID" value="AML76545.1"/>
    <property type="molecule type" value="mRNA"/>
</dbReference>
<keyword evidence="6" id="KW-0716">Sensory transduction</keyword>
<dbReference type="Gene3D" id="3.30.200.20">
    <property type="entry name" value="Phosphorylase Kinase, domain 1"/>
    <property type="match status" value="1"/>
</dbReference>
<keyword evidence="10" id="KW-0067">ATP-binding</keyword>
<dbReference type="InterPro" id="IPR001610">
    <property type="entry name" value="PAC"/>
</dbReference>
<evidence type="ECO:0000256" key="13">
    <source>
        <dbReference type="SAM" id="MobiDB-lite"/>
    </source>
</evidence>
<evidence type="ECO:0000259" key="15">
    <source>
        <dbReference type="PROSITE" id="PS50112"/>
    </source>
</evidence>
<dbReference type="SUPFAM" id="SSF55785">
    <property type="entry name" value="PYP-like sensor domain (PAS domain)"/>
    <property type="match status" value="2"/>
</dbReference>
<sequence>MAEQAYQGQGVSMGAGSSAQVPAAQKNITMALAGLRHTFVVADPALPDCPITFASDGFYNMTGYSPADVLGKNCRFLQGPDTDKEEVAKLRDAVKEGKGVSVRLLNYKKDGTPFWNFLSIAPVKLSTGEVTKYIGVQVDVTHKTEGTVAAYADGTGLPLLVKYDTRMKTQLAANMGEVMSKVNPKNLNEKVPITSRAGLDMATTLERIQQSFVIADPTLPDCPLVFASDTFIEFTGYKREEILGRNCRFLQGPGTDRRAVKEIRSAIDNGQECTVRLVNYTKTGQPFWNMFSLAPVFGHDGKVRYFVGVQVDVSAKDMAPPSKDDEKQQQLASKGAVNMVASTLAAARAGTDPFKALRAESCVPKPHRFHDPNWRAILALKKLEGKLTIDHFQLVNRLGSGDVGTVNLMVLKGSNLKFAVKSLNKQEMLDRNKTNRIRTEDTILSTVDHPFLATLYTSFQSDKQLFFVMEHCAGGELYDVLLRQPNKRFVEKHAKFYAAEVLLALQYLHLMGYIYRDLKPENVLVHGSGHVVLTDFDLSYCASSRPHMLPPSKTSKNAGPILVAEPFALTNSFVGTEEYLSPEVINATGHNSAVDWWELGIFLYELLYGFTPFRGAHREQTFENILHRNLAFPETPTISPMCRDVLVGLLQRNPARRLGTQGGAEEIKAHPFFDSIQWSLLRWETPPYVPNAPQPSSLMREPGASAGSGGSVPKGGVFAME</sequence>
<dbReference type="EC" id="2.7.11.1" evidence="3"/>
<dbReference type="CDD" id="cd05574">
    <property type="entry name" value="STKc_phototropin_like"/>
    <property type="match status" value="1"/>
</dbReference>
<feature type="domain" description="PAS" evidence="15">
    <location>
        <begin position="24"/>
        <end position="97"/>
    </location>
</feature>
<feature type="domain" description="PAC" evidence="16">
    <location>
        <begin position="271"/>
        <end position="325"/>
    </location>
</feature>
<evidence type="ECO:0000256" key="8">
    <source>
        <dbReference type="ARBA" id="ARBA00022741"/>
    </source>
</evidence>
<comment type="cofactor">
    <cofactor evidence="1">
        <name>FMN</name>
        <dbReference type="ChEBI" id="CHEBI:58210"/>
    </cofactor>
</comment>
<dbReference type="CDD" id="cd00130">
    <property type="entry name" value="PAS"/>
    <property type="match status" value="2"/>
</dbReference>
<dbReference type="AlphaFoldDB" id="A0A126WVA3"/>
<protein>
    <recommendedName>
        <fullName evidence="3">non-specific serine/threonine protein kinase</fullName>
        <ecNumber evidence="3">2.7.11.1</ecNumber>
    </recommendedName>
</protein>
<dbReference type="Pfam" id="PF13426">
    <property type="entry name" value="PAS_9"/>
    <property type="match status" value="2"/>
</dbReference>
<keyword evidence="5" id="KW-0157">Chromophore</keyword>
<evidence type="ECO:0000256" key="3">
    <source>
        <dbReference type="ARBA" id="ARBA00012513"/>
    </source>
</evidence>
<keyword evidence="9" id="KW-0418">Kinase</keyword>
<comment type="catalytic activity">
    <reaction evidence="11">
        <text>L-threonyl-[protein] + ATP = O-phospho-L-threonyl-[protein] + ADP + H(+)</text>
        <dbReference type="Rhea" id="RHEA:46608"/>
        <dbReference type="Rhea" id="RHEA-COMP:11060"/>
        <dbReference type="Rhea" id="RHEA-COMP:11605"/>
        <dbReference type="ChEBI" id="CHEBI:15378"/>
        <dbReference type="ChEBI" id="CHEBI:30013"/>
        <dbReference type="ChEBI" id="CHEBI:30616"/>
        <dbReference type="ChEBI" id="CHEBI:61977"/>
        <dbReference type="ChEBI" id="CHEBI:456216"/>
        <dbReference type="EC" id="2.7.11.1"/>
    </reaction>
</comment>
<evidence type="ECO:0000313" key="17">
    <source>
        <dbReference type="EMBL" id="AML76545.1"/>
    </source>
</evidence>
<dbReference type="PROSITE" id="PS50011">
    <property type="entry name" value="PROTEIN_KINASE_DOM"/>
    <property type="match status" value="1"/>
</dbReference>
<dbReference type="Gene3D" id="1.10.510.10">
    <property type="entry name" value="Transferase(Phosphotransferase) domain 1"/>
    <property type="match status" value="1"/>
</dbReference>
<evidence type="ECO:0000256" key="2">
    <source>
        <dbReference type="ARBA" id="ARBA00009903"/>
    </source>
</evidence>
<dbReference type="SMART" id="SM00220">
    <property type="entry name" value="S_TKc"/>
    <property type="match status" value="1"/>
</dbReference>
<keyword evidence="7" id="KW-0808">Transferase</keyword>
<dbReference type="Gene3D" id="3.30.450.20">
    <property type="entry name" value="PAS domain"/>
    <property type="match status" value="2"/>
</dbReference>
<evidence type="ECO:0000256" key="12">
    <source>
        <dbReference type="ARBA" id="ARBA00048679"/>
    </source>
</evidence>
<dbReference type="GO" id="GO:0009882">
    <property type="term" value="F:blue light photoreceptor activity"/>
    <property type="evidence" value="ECO:0007669"/>
    <property type="project" value="UniProtKB-ARBA"/>
</dbReference>
<evidence type="ECO:0000256" key="9">
    <source>
        <dbReference type="ARBA" id="ARBA00022777"/>
    </source>
</evidence>
<feature type="region of interest" description="Disordered" evidence="13">
    <location>
        <begin position="692"/>
        <end position="721"/>
    </location>
</feature>
<dbReference type="GO" id="GO:0005524">
    <property type="term" value="F:ATP binding"/>
    <property type="evidence" value="ECO:0007669"/>
    <property type="project" value="UniProtKB-KW"/>
</dbReference>
<dbReference type="PROSITE" id="PS50113">
    <property type="entry name" value="PAC"/>
    <property type="match status" value="2"/>
</dbReference>
<name>A0A126WVA3_9CHLO</name>
<evidence type="ECO:0000256" key="5">
    <source>
        <dbReference type="ARBA" id="ARBA00022543"/>
    </source>
</evidence>
<dbReference type="FunFam" id="1.10.510.10:FF:000121">
    <property type="entry name" value="Serine/threonine-protein kinase nrc-2"/>
    <property type="match status" value="1"/>
</dbReference>
<comment type="similarity">
    <text evidence="2">Belongs to the protein kinase superfamily. AGC Ser/Thr protein kinase family.</text>
</comment>
<feature type="domain" description="PAC" evidence="16">
    <location>
        <begin position="98"/>
        <end position="152"/>
    </location>
</feature>
<dbReference type="PROSITE" id="PS00108">
    <property type="entry name" value="PROTEIN_KINASE_ST"/>
    <property type="match status" value="1"/>
</dbReference>
<dbReference type="InterPro" id="IPR035965">
    <property type="entry name" value="PAS-like_dom_sf"/>
</dbReference>
<dbReference type="InterPro" id="IPR000700">
    <property type="entry name" value="PAS-assoc_C"/>
</dbReference>
<dbReference type="PROSITE" id="PS50112">
    <property type="entry name" value="PAS"/>
    <property type="match status" value="2"/>
</dbReference>
<keyword evidence="5" id="KW-0675">Receptor</keyword>
<evidence type="ECO:0000256" key="4">
    <source>
        <dbReference type="ARBA" id="ARBA00022527"/>
    </source>
</evidence>
<dbReference type="InterPro" id="IPR000014">
    <property type="entry name" value="PAS"/>
</dbReference>
<evidence type="ECO:0000259" key="16">
    <source>
        <dbReference type="PROSITE" id="PS50113"/>
    </source>
</evidence>
<dbReference type="SMART" id="SM00091">
    <property type="entry name" value="PAS"/>
    <property type="match status" value="2"/>
</dbReference>
<dbReference type="SMART" id="SM00086">
    <property type="entry name" value="PAC"/>
    <property type="match status" value="2"/>
</dbReference>
<dbReference type="InterPro" id="IPR008271">
    <property type="entry name" value="Ser/Thr_kinase_AS"/>
</dbReference>
<dbReference type="GO" id="GO:0004674">
    <property type="term" value="F:protein serine/threonine kinase activity"/>
    <property type="evidence" value="ECO:0007669"/>
    <property type="project" value="UniProtKB-KW"/>
</dbReference>
<dbReference type="NCBIfam" id="TIGR00229">
    <property type="entry name" value="sensory_box"/>
    <property type="match status" value="2"/>
</dbReference>
<evidence type="ECO:0000256" key="10">
    <source>
        <dbReference type="ARBA" id="ARBA00022840"/>
    </source>
</evidence>
<feature type="domain" description="PAS" evidence="15">
    <location>
        <begin position="197"/>
        <end position="270"/>
    </location>
</feature>